<dbReference type="RefSeq" id="WP_353541635.1">
    <property type="nucleotide sequence ID" value="NZ_BAABRN010000012.1"/>
</dbReference>
<comment type="caution">
    <text evidence="2">The sequence shown here is derived from an EMBL/GenBank/DDBJ whole genome shotgun (WGS) entry which is preliminary data.</text>
</comment>
<dbReference type="Proteomes" id="UP001458946">
    <property type="component" value="Unassembled WGS sequence"/>
</dbReference>
<gene>
    <name evidence="2" type="ORF">Dxin01_01403</name>
</gene>
<keyword evidence="3" id="KW-1185">Reference proteome</keyword>
<dbReference type="EMBL" id="BAABRN010000012">
    <property type="protein sequence ID" value="GAA5501666.1"/>
    <property type="molecule type" value="Genomic_DNA"/>
</dbReference>
<keyword evidence="1" id="KW-1133">Transmembrane helix</keyword>
<keyword evidence="1" id="KW-0472">Membrane</keyword>
<evidence type="ECO:0000313" key="3">
    <source>
        <dbReference type="Proteomes" id="UP001458946"/>
    </source>
</evidence>
<evidence type="ECO:0000256" key="1">
    <source>
        <dbReference type="SAM" id="Phobius"/>
    </source>
</evidence>
<name>A0ABP9VAL8_9DEIO</name>
<accession>A0ABP9VAL8</accession>
<proteinExistence type="predicted"/>
<organism evidence="2 3">
    <name type="scientific">Deinococcus xinjiangensis</name>
    <dbReference type="NCBI Taxonomy" id="457454"/>
    <lineage>
        <taxon>Bacteria</taxon>
        <taxon>Thermotogati</taxon>
        <taxon>Deinococcota</taxon>
        <taxon>Deinococci</taxon>
        <taxon>Deinococcales</taxon>
        <taxon>Deinococcaceae</taxon>
        <taxon>Deinococcus</taxon>
    </lineage>
</organism>
<reference evidence="2 3" key="1">
    <citation type="submission" date="2024-02" db="EMBL/GenBank/DDBJ databases">
        <title>Deinococcus xinjiangensis NBRC 107630.</title>
        <authorList>
            <person name="Ichikawa N."/>
            <person name="Katano-Makiyama Y."/>
            <person name="Hidaka K."/>
        </authorList>
    </citation>
    <scope>NUCLEOTIDE SEQUENCE [LARGE SCALE GENOMIC DNA]</scope>
    <source>
        <strain evidence="2 3">NBRC 107630</strain>
    </source>
</reference>
<protein>
    <submittedName>
        <fullName evidence="2">Uncharacterized protein</fullName>
    </submittedName>
</protein>
<sequence length="87" mass="9369">MNPPDHDLDQLLAQARADGPAEAGAAERFLVGHRARLRHRRQVRAGWVSALLASAAVVTGLMLLRPEPNLPSSAAYQVYEGALGEGW</sequence>
<feature type="transmembrane region" description="Helical" evidence="1">
    <location>
        <begin position="45"/>
        <end position="64"/>
    </location>
</feature>
<keyword evidence="1" id="KW-0812">Transmembrane</keyword>
<evidence type="ECO:0000313" key="2">
    <source>
        <dbReference type="EMBL" id="GAA5501666.1"/>
    </source>
</evidence>